<feature type="region of interest" description="Disordered" evidence="1">
    <location>
        <begin position="1"/>
        <end position="33"/>
    </location>
</feature>
<gene>
    <name evidence="3" type="ORF">BWK73_39705</name>
</gene>
<dbReference type="Proteomes" id="UP000192491">
    <property type="component" value="Unassembled WGS sequence"/>
</dbReference>
<dbReference type="SUPFAM" id="SSF56436">
    <property type="entry name" value="C-type lectin-like"/>
    <property type="match status" value="1"/>
</dbReference>
<sequence>MRRVIRGGSWNNNTDWVRSSARNRNNTDNRNNNVGFRVLRFSRQSAQSHPALSPESVCPRSARACVRVSMTLFPGLAGMLKPNR</sequence>
<evidence type="ECO:0000313" key="3">
    <source>
        <dbReference type="EMBL" id="OQX03386.1"/>
    </source>
</evidence>
<evidence type="ECO:0000256" key="1">
    <source>
        <dbReference type="SAM" id="MobiDB-lite"/>
    </source>
</evidence>
<feature type="compositionally biased region" description="Low complexity" evidence="1">
    <location>
        <begin position="22"/>
        <end position="33"/>
    </location>
</feature>
<dbReference type="InterPro" id="IPR042095">
    <property type="entry name" value="SUMF_sf"/>
</dbReference>
<protein>
    <recommendedName>
        <fullName evidence="2">Sulfatase-modifying factor enzyme-like domain-containing protein</fullName>
    </recommendedName>
</protein>
<dbReference type="AlphaFoldDB" id="A0A1Y1QDQ6"/>
<accession>A0A1Y1QDQ6</accession>
<organism evidence="3 4">
    <name type="scientific">Thiothrix lacustris</name>
    <dbReference type="NCBI Taxonomy" id="525917"/>
    <lineage>
        <taxon>Bacteria</taxon>
        <taxon>Pseudomonadati</taxon>
        <taxon>Pseudomonadota</taxon>
        <taxon>Gammaproteobacteria</taxon>
        <taxon>Thiotrichales</taxon>
        <taxon>Thiotrichaceae</taxon>
        <taxon>Thiothrix</taxon>
    </lineage>
</organism>
<feature type="domain" description="Sulfatase-modifying factor enzyme-like" evidence="2">
    <location>
        <begin position="2"/>
        <end position="40"/>
    </location>
</feature>
<dbReference type="InterPro" id="IPR016187">
    <property type="entry name" value="CTDL_fold"/>
</dbReference>
<dbReference type="EMBL" id="MTEJ01000411">
    <property type="protein sequence ID" value="OQX03386.1"/>
    <property type="molecule type" value="Genomic_DNA"/>
</dbReference>
<reference evidence="3 4" key="1">
    <citation type="submission" date="2017-01" db="EMBL/GenBank/DDBJ databases">
        <title>Novel large sulfur bacteria in the metagenomes of groundwater-fed chemosynthetic microbial mats in the Lake Huron basin.</title>
        <authorList>
            <person name="Sharrar A.M."/>
            <person name="Flood B.E."/>
            <person name="Bailey J.V."/>
            <person name="Jones D.S."/>
            <person name="Biddanda B."/>
            <person name="Ruberg S.A."/>
            <person name="Marcus D.N."/>
            <person name="Dick G.J."/>
        </authorList>
    </citation>
    <scope>NUCLEOTIDE SEQUENCE [LARGE SCALE GENOMIC DNA]</scope>
    <source>
        <strain evidence="3">A8</strain>
    </source>
</reference>
<dbReference type="Pfam" id="PF03781">
    <property type="entry name" value="FGE-sulfatase"/>
    <property type="match status" value="1"/>
</dbReference>
<dbReference type="InterPro" id="IPR005532">
    <property type="entry name" value="SUMF_dom"/>
</dbReference>
<dbReference type="Gene3D" id="3.90.1580.10">
    <property type="entry name" value="paralog of FGE (formylglycine-generating enzyme)"/>
    <property type="match status" value="1"/>
</dbReference>
<comment type="caution">
    <text evidence="3">The sequence shown here is derived from an EMBL/GenBank/DDBJ whole genome shotgun (WGS) entry which is preliminary data.</text>
</comment>
<dbReference type="STRING" id="1123401.GCA_000621325_02577"/>
<evidence type="ECO:0000313" key="4">
    <source>
        <dbReference type="Proteomes" id="UP000192491"/>
    </source>
</evidence>
<name>A0A1Y1QDQ6_9GAMM</name>
<evidence type="ECO:0000259" key="2">
    <source>
        <dbReference type="Pfam" id="PF03781"/>
    </source>
</evidence>
<proteinExistence type="predicted"/>